<sequence length="49" mass="4832">MAGVAGGAPELSELTLLRECEGGGERVRAVLRSAQGLRPGDAEPAGLGG</sequence>
<reference evidence="1" key="1">
    <citation type="submission" date="2016-04" db="EMBL/GenBank/DDBJ databases">
        <authorList>
            <person name="Evans L.H."/>
            <person name="Alamgir A."/>
            <person name="Owens N."/>
            <person name="Weber N.D."/>
            <person name="Virtaneva K."/>
            <person name="Barbian K."/>
            <person name="Babar A."/>
            <person name="Rosenke K."/>
        </authorList>
    </citation>
    <scope>NUCLEOTIDE SEQUENCE</scope>
    <source>
        <strain evidence="1">Nono1</strain>
    </source>
</reference>
<gene>
    <name evidence="1" type="ORF">BN4615_P728</name>
</gene>
<dbReference type="EMBL" id="LT559118">
    <property type="protein sequence ID" value="SBO91214.1"/>
    <property type="molecule type" value="Genomic_DNA"/>
</dbReference>
<dbReference type="AlphaFoldDB" id="A0A1M4DXG0"/>
<evidence type="ECO:0000313" key="1">
    <source>
        <dbReference type="EMBL" id="SBO91214.1"/>
    </source>
</evidence>
<name>A0A1M4DXG0_9ACTN</name>
<protein>
    <submittedName>
        <fullName evidence="1">Uncharacterized protein</fullName>
    </submittedName>
</protein>
<organism evidence="1">
    <name type="scientific">Nonomuraea gerenzanensis</name>
    <dbReference type="NCBI Taxonomy" id="93944"/>
    <lineage>
        <taxon>Bacteria</taxon>
        <taxon>Bacillati</taxon>
        <taxon>Actinomycetota</taxon>
        <taxon>Actinomycetes</taxon>
        <taxon>Streptosporangiales</taxon>
        <taxon>Streptosporangiaceae</taxon>
        <taxon>Nonomuraea</taxon>
    </lineage>
</organism>
<dbReference type="RefSeq" id="WP_225276298.1">
    <property type="nucleotide sequence ID" value="NZ_CP084058.1"/>
</dbReference>
<proteinExistence type="predicted"/>
<accession>A0A1M4DXG0</accession>